<evidence type="ECO:0000256" key="1">
    <source>
        <dbReference type="SAM" id="Phobius"/>
    </source>
</evidence>
<dbReference type="EMBL" id="LGGO01000227">
    <property type="protein sequence ID" value="KUK75985.1"/>
    <property type="molecule type" value="Genomic_DNA"/>
</dbReference>
<evidence type="ECO:0000313" key="2">
    <source>
        <dbReference type="EMBL" id="KUK75985.1"/>
    </source>
</evidence>
<feature type="transmembrane region" description="Helical" evidence="1">
    <location>
        <begin position="28"/>
        <end position="50"/>
    </location>
</feature>
<protein>
    <submittedName>
        <fullName evidence="2">Uncharacterized protein</fullName>
    </submittedName>
</protein>
<sequence>MFSKVLIRVSKLLGLNYFFNFIKRYSGVLYSILLIGINLIPIYGVFYLDWNVYDIIFLYWIENIVIGIFNVVMMACAQREARYSIERPALKYSSYNFYGVKEKDLTKFFIGLYTVFLIVHGVFLITVFGKLPSIIIKKDFNGLITYLVSLLSVYLFSLIFDYFGKKQNTVTSKASLMWKPFLRVLVIHMVILLGYGFVGNRKLISIFIVVKIIADLILYWKNLPSRNLQEITINDKEII</sequence>
<feature type="transmembrane region" description="Helical" evidence="1">
    <location>
        <begin position="203"/>
        <end position="220"/>
    </location>
</feature>
<organism evidence="2 3">
    <name type="scientific">candidate division WS6 bacterium 34_10</name>
    <dbReference type="NCBI Taxonomy" id="1641389"/>
    <lineage>
        <taxon>Bacteria</taxon>
        <taxon>Candidatus Dojkabacteria</taxon>
    </lineage>
</organism>
<keyword evidence="1" id="KW-0812">Transmembrane</keyword>
<evidence type="ECO:0000313" key="3">
    <source>
        <dbReference type="Proteomes" id="UP000053904"/>
    </source>
</evidence>
<dbReference type="Pfam" id="PF20108">
    <property type="entry name" value="DUF6498"/>
    <property type="match status" value="1"/>
</dbReference>
<reference evidence="3" key="1">
    <citation type="journal article" date="2015" name="MBio">
        <title>Genome-Resolved Metagenomic Analysis Reveals Roles for Candidate Phyla and Other Microbial Community Members in Biogeochemical Transformations in Oil Reservoirs.</title>
        <authorList>
            <person name="Hu P."/>
            <person name="Tom L."/>
            <person name="Singh A."/>
            <person name="Thomas B.C."/>
            <person name="Baker B.J."/>
            <person name="Piceno Y.M."/>
            <person name="Andersen G.L."/>
            <person name="Banfield J.F."/>
        </authorList>
    </citation>
    <scope>NUCLEOTIDE SEQUENCE [LARGE SCALE GENOMIC DNA]</scope>
</reference>
<name>A0A124FWU8_9BACT</name>
<dbReference type="AlphaFoldDB" id="A0A124FWU8"/>
<feature type="transmembrane region" description="Helical" evidence="1">
    <location>
        <begin position="176"/>
        <end position="197"/>
    </location>
</feature>
<dbReference type="InterPro" id="IPR045466">
    <property type="entry name" value="DUF6498"/>
</dbReference>
<proteinExistence type="predicted"/>
<comment type="caution">
    <text evidence="2">The sequence shown here is derived from an EMBL/GenBank/DDBJ whole genome shotgun (WGS) entry which is preliminary data.</text>
</comment>
<accession>A0A124FWU8</accession>
<dbReference type="Proteomes" id="UP000053904">
    <property type="component" value="Unassembled WGS sequence"/>
</dbReference>
<keyword evidence="1" id="KW-1133">Transmembrane helix</keyword>
<gene>
    <name evidence="2" type="ORF">XD93_1165</name>
</gene>
<keyword evidence="1" id="KW-0472">Membrane</keyword>
<feature type="transmembrane region" description="Helical" evidence="1">
    <location>
        <begin position="108"/>
        <end position="131"/>
    </location>
</feature>
<feature type="transmembrane region" description="Helical" evidence="1">
    <location>
        <begin position="143"/>
        <end position="164"/>
    </location>
</feature>
<feature type="transmembrane region" description="Helical" evidence="1">
    <location>
        <begin position="56"/>
        <end position="77"/>
    </location>
</feature>